<evidence type="ECO:0000256" key="4">
    <source>
        <dbReference type="ARBA" id="ARBA00022729"/>
    </source>
</evidence>
<comment type="catalytic activity">
    <reaction evidence="1">
        <text>Hydrolysis of (1-&gt;3)-beta-D-glucosidic linkages in (1-&gt;3)-beta-D-glucans.</text>
        <dbReference type="EC" id="3.2.1.39"/>
    </reaction>
</comment>
<organism evidence="10 11">
    <name type="scientific">Punica granatum</name>
    <name type="common">Pomegranate</name>
    <dbReference type="NCBI Taxonomy" id="22663"/>
    <lineage>
        <taxon>Eukaryota</taxon>
        <taxon>Viridiplantae</taxon>
        <taxon>Streptophyta</taxon>
        <taxon>Embryophyta</taxon>
        <taxon>Tracheophyta</taxon>
        <taxon>Spermatophyta</taxon>
        <taxon>Magnoliopsida</taxon>
        <taxon>eudicotyledons</taxon>
        <taxon>Gunneridae</taxon>
        <taxon>Pentapetalae</taxon>
        <taxon>rosids</taxon>
        <taxon>malvids</taxon>
        <taxon>Myrtales</taxon>
        <taxon>Lythraceae</taxon>
        <taxon>Punica</taxon>
    </lineage>
</organism>
<sequence length="218" mass="23550">MVDSVYFAMEKLGYPKTRIFIAETGWPNGGDFDQIGANIYNAATYNRNVVKKLTALPPVGTPARPGRVLPGLIFALFNENQKAGPGTERHFGLLYPNGSRVYGIDLSGKTPATAYGPLPKPDNNMPYKGKIWCVVAKGANISGALSETCSKGSGTCDEIRPGKSCYRPDSIILHTSYAFSSYWAKARKLGVSCFFNGLATQTIKDPSYGTCKFPSVSL</sequence>
<dbReference type="Pfam" id="PF07983">
    <property type="entry name" value="X8"/>
    <property type="match status" value="1"/>
</dbReference>
<dbReference type="EMBL" id="PGOL01000615">
    <property type="protein sequence ID" value="PKI67365.1"/>
    <property type="molecule type" value="Genomic_DNA"/>
</dbReference>
<evidence type="ECO:0000256" key="5">
    <source>
        <dbReference type="ARBA" id="ARBA00022801"/>
    </source>
</evidence>
<dbReference type="SUPFAM" id="SSF51445">
    <property type="entry name" value="(Trans)glycosidases"/>
    <property type="match status" value="1"/>
</dbReference>
<evidence type="ECO:0000259" key="9">
    <source>
        <dbReference type="SMART" id="SM00768"/>
    </source>
</evidence>
<evidence type="ECO:0000256" key="3">
    <source>
        <dbReference type="ARBA" id="ARBA00012780"/>
    </source>
</evidence>
<evidence type="ECO:0000256" key="1">
    <source>
        <dbReference type="ARBA" id="ARBA00000382"/>
    </source>
</evidence>
<reference evidence="10 11" key="1">
    <citation type="submission" date="2017-11" db="EMBL/GenBank/DDBJ databases">
        <title>De-novo sequencing of pomegranate (Punica granatum L.) genome.</title>
        <authorList>
            <person name="Akparov Z."/>
            <person name="Amiraslanov A."/>
            <person name="Hajiyeva S."/>
            <person name="Abbasov M."/>
            <person name="Kaur K."/>
            <person name="Hamwieh A."/>
            <person name="Solovyev V."/>
            <person name="Salamov A."/>
            <person name="Braich B."/>
            <person name="Kosarev P."/>
            <person name="Mahmoud A."/>
            <person name="Hajiyev E."/>
            <person name="Babayeva S."/>
            <person name="Izzatullayeva V."/>
            <person name="Mammadov A."/>
            <person name="Mammadov A."/>
            <person name="Sharifova S."/>
            <person name="Ojaghi J."/>
            <person name="Eynullazada K."/>
            <person name="Bayramov B."/>
            <person name="Abdulazimova A."/>
            <person name="Shahmuradov I."/>
        </authorList>
    </citation>
    <scope>NUCLEOTIDE SEQUENCE [LARGE SCALE GENOMIC DNA]</scope>
    <source>
        <strain evidence="11">cv. AG2017</strain>
        <tissue evidence="10">Leaf</tissue>
    </source>
</reference>
<dbReference type="GO" id="GO:0042973">
    <property type="term" value="F:glucan endo-1,3-beta-D-glucosidase activity"/>
    <property type="evidence" value="ECO:0007669"/>
    <property type="project" value="UniProtKB-EC"/>
</dbReference>
<dbReference type="InterPro" id="IPR000490">
    <property type="entry name" value="Glyco_hydro_17"/>
</dbReference>
<evidence type="ECO:0000313" key="10">
    <source>
        <dbReference type="EMBL" id="PKI67365.1"/>
    </source>
</evidence>
<proteinExistence type="inferred from homology"/>
<protein>
    <recommendedName>
        <fullName evidence="3">glucan endo-1,3-beta-D-glucosidase</fullName>
        <ecNumber evidence="3">3.2.1.39</ecNumber>
    </recommendedName>
</protein>
<comment type="similarity">
    <text evidence="2 8">Belongs to the glycosyl hydrolase 17 family.</text>
</comment>
<dbReference type="InterPro" id="IPR044965">
    <property type="entry name" value="Glyco_hydro_17_plant"/>
</dbReference>
<keyword evidence="11" id="KW-1185">Reference proteome</keyword>
<evidence type="ECO:0000256" key="8">
    <source>
        <dbReference type="RuleBase" id="RU004335"/>
    </source>
</evidence>
<dbReference type="AlphaFoldDB" id="A0A2I0KFU1"/>
<dbReference type="GO" id="GO:0005975">
    <property type="term" value="P:carbohydrate metabolic process"/>
    <property type="evidence" value="ECO:0007669"/>
    <property type="project" value="InterPro"/>
</dbReference>
<keyword evidence="5" id="KW-0378">Hydrolase</keyword>
<dbReference type="PANTHER" id="PTHR32227">
    <property type="entry name" value="GLUCAN ENDO-1,3-BETA-GLUCOSIDASE BG1-RELATED-RELATED"/>
    <property type="match status" value="1"/>
</dbReference>
<comment type="caution">
    <text evidence="10">The sequence shown here is derived from an EMBL/GenBank/DDBJ whole genome shotgun (WGS) entry which is preliminary data.</text>
</comment>
<evidence type="ECO:0000256" key="7">
    <source>
        <dbReference type="ARBA" id="ARBA00023295"/>
    </source>
</evidence>
<dbReference type="SMART" id="SM00768">
    <property type="entry name" value="X8"/>
    <property type="match status" value="1"/>
</dbReference>
<dbReference type="Gene3D" id="3.20.20.80">
    <property type="entry name" value="Glycosidases"/>
    <property type="match status" value="1"/>
</dbReference>
<evidence type="ECO:0000256" key="2">
    <source>
        <dbReference type="ARBA" id="ARBA00008773"/>
    </source>
</evidence>
<evidence type="ECO:0000313" key="11">
    <source>
        <dbReference type="Proteomes" id="UP000233551"/>
    </source>
</evidence>
<feature type="domain" description="X8" evidence="9">
    <location>
        <begin position="131"/>
        <end position="213"/>
    </location>
</feature>
<dbReference type="InterPro" id="IPR012946">
    <property type="entry name" value="X8"/>
</dbReference>
<dbReference type="InterPro" id="IPR017853">
    <property type="entry name" value="GH"/>
</dbReference>
<evidence type="ECO:0000256" key="6">
    <source>
        <dbReference type="ARBA" id="ARBA00023157"/>
    </source>
</evidence>
<dbReference type="EC" id="3.2.1.39" evidence="3"/>
<keyword evidence="4" id="KW-0732">Signal</keyword>
<dbReference type="Proteomes" id="UP000233551">
    <property type="component" value="Unassembled WGS sequence"/>
</dbReference>
<gene>
    <name evidence="10" type="ORF">CRG98_012235</name>
</gene>
<dbReference type="STRING" id="22663.A0A2I0KFU1"/>
<keyword evidence="7" id="KW-0326">Glycosidase</keyword>
<accession>A0A2I0KFU1</accession>
<dbReference type="Pfam" id="PF00332">
    <property type="entry name" value="Glyco_hydro_17"/>
    <property type="match status" value="1"/>
</dbReference>
<name>A0A2I0KFU1_PUNGR</name>
<keyword evidence="6" id="KW-1015">Disulfide bond</keyword>